<dbReference type="PANTHER" id="PTHR42755:SF1">
    <property type="entry name" value="3-DEOXY-D-MANNO-OCTULOSONIC ACID TRANSFERASE, MITOCHONDRIAL-RELATED"/>
    <property type="match status" value="1"/>
</dbReference>
<reference evidence="10 11" key="1">
    <citation type="submission" date="2023-05" db="EMBL/GenBank/DDBJ databases">
        <title>Sedimentitalea sp. nov. JM2-8.</title>
        <authorList>
            <person name="Huang J."/>
        </authorList>
    </citation>
    <scope>NUCLEOTIDE SEQUENCE [LARGE SCALE GENOMIC DNA]</scope>
    <source>
        <strain evidence="10 11">JM2-8</strain>
    </source>
</reference>
<dbReference type="Gene3D" id="3.40.50.11720">
    <property type="entry name" value="3-Deoxy-D-manno-octulosonic-acid transferase, N-terminal domain"/>
    <property type="match status" value="1"/>
</dbReference>
<keyword evidence="10" id="KW-0328">Glycosyltransferase</keyword>
<evidence type="ECO:0000259" key="9">
    <source>
        <dbReference type="Pfam" id="PF04413"/>
    </source>
</evidence>
<sequence>MEPAGAAPTALFHLYRGLTSVAAPLAYWIVSRKLQRHGVPAARQHERLGNASLPRPPGRLVWFHAASVGESLSVLTLITRMGERLPDASFLITSGTATSAELIARRMPPRTCHQFAPLDAQGPVRRFYDHWRPDAGIIVESELWPLMLSRAHDRGMPLALLNARLSAKSVQGWCKVPATSAFILDQFNLMLTQNRLAADNLLAMGADPARVRVGTNLKATSAPLPVDTVTLGTVRDQLNGRPAWVASSTHPGEEEIVLAAHARLLRDHPALCLVLVPRHPDRGDSVADLVRARGLTLARRTAGEKITPDIQVYLADTLGETGTWYALTPLVFLGGSLLTIGGHNPFEPAQAGAAVLTGPHVANFAETFTPLIASGGAQEVTDGETLAAAVDLWLTDPNALQAARAAARAYVDRQQSALDAVIDQICDTLGLSDHA</sequence>
<dbReference type="Pfam" id="PF04413">
    <property type="entry name" value="Glycos_transf_N"/>
    <property type="match status" value="1"/>
</dbReference>
<comment type="subcellular location">
    <subcellularLocation>
        <location evidence="8">Cell membrane</location>
    </subcellularLocation>
</comment>
<comment type="pathway">
    <text evidence="2 8">Bacterial outer membrane biogenesis; LPS core biosynthesis.</text>
</comment>
<evidence type="ECO:0000313" key="10">
    <source>
        <dbReference type="EMBL" id="MDK3072359.1"/>
    </source>
</evidence>
<keyword evidence="11" id="KW-1185">Reference proteome</keyword>
<organism evidence="10 11">
    <name type="scientific">Sedimentitalea xiamensis</name>
    <dbReference type="NCBI Taxonomy" id="3050037"/>
    <lineage>
        <taxon>Bacteria</taxon>
        <taxon>Pseudomonadati</taxon>
        <taxon>Pseudomonadota</taxon>
        <taxon>Alphaproteobacteria</taxon>
        <taxon>Rhodobacterales</taxon>
        <taxon>Paracoccaceae</taxon>
        <taxon>Sedimentitalea</taxon>
    </lineage>
</organism>
<gene>
    <name evidence="10" type="ORF">QO034_04475</name>
</gene>
<dbReference type="InterPro" id="IPR039901">
    <property type="entry name" value="Kdotransferase"/>
</dbReference>
<name>A0ABT7FBZ3_9RHOB</name>
<evidence type="ECO:0000256" key="6">
    <source>
        <dbReference type="ARBA" id="ARBA00031445"/>
    </source>
</evidence>
<accession>A0ABT7FBZ3</accession>
<keyword evidence="8" id="KW-0472">Membrane</keyword>
<evidence type="ECO:0000256" key="2">
    <source>
        <dbReference type="ARBA" id="ARBA00004713"/>
    </source>
</evidence>
<evidence type="ECO:0000256" key="4">
    <source>
        <dbReference type="ARBA" id="ARBA00019077"/>
    </source>
</evidence>
<keyword evidence="8" id="KW-0448">Lipopolysaccharide biosynthesis</keyword>
<proteinExistence type="inferred from homology"/>
<protein>
    <recommendedName>
        <fullName evidence="4 8">3-deoxy-D-manno-octulosonic acid transferase</fullName>
        <shortName evidence="8">Kdo transferase</shortName>
        <ecNumber evidence="3 8">2.4.99.12</ecNumber>
    </recommendedName>
    <alternativeName>
        <fullName evidence="6 8">Lipid IV(A) 3-deoxy-D-manno-octulosonic acid transferase</fullName>
    </alternativeName>
</protein>
<evidence type="ECO:0000256" key="8">
    <source>
        <dbReference type="RuleBase" id="RU365103"/>
    </source>
</evidence>
<evidence type="ECO:0000256" key="7">
    <source>
        <dbReference type="ARBA" id="ARBA00049183"/>
    </source>
</evidence>
<dbReference type="Proteomes" id="UP001227126">
    <property type="component" value="Unassembled WGS sequence"/>
</dbReference>
<evidence type="ECO:0000256" key="1">
    <source>
        <dbReference type="ARBA" id="ARBA00003394"/>
    </source>
</evidence>
<evidence type="ECO:0000313" key="11">
    <source>
        <dbReference type="Proteomes" id="UP001227126"/>
    </source>
</evidence>
<dbReference type="Gene3D" id="3.40.50.2000">
    <property type="entry name" value="Glycogen Phosphorylase B"/>
    <property type="match status" value="1"/>
</dbReference>
<comment type="similarity">
    <text evidence="8">Belongs to the glycosyltransferase group 1 family.</text>
</comment>
<comment type="catalytic activity">
    <reaction evidence="7 8">
        <text>lipid IVA (E. coli) + CMP-3-deoxy-beta-D-manno-octulosonate = alpha-Kdo-(2-&gt;6)-lipid IVA (E. coli) + CMP + H(+)</text>
        <dbReference type="Rhea" id="RHEA:28066"/>
        <dbReference type="ChEBI" id="CHEBI:15378"/>
        <dbReference type="ChEBI" id="CHEBI:58603"/>
        <dbReference type="ChEBI" id="CHEBI:60364"/>
        <dbReference type="ChEBI" id="CHEBI:60377"/>
        <dbReference type="ChEBI" id="CHEBI:85987"/>
        <dbReference type="EC" id="2.4.99.12"/>
    </reaction>
</comment>
<keyword evidence="8" id="KW-1003">Cell membrane</keyword>
<evidence type="ECO:0000256" key="3">
    <source>
        <dbReference type="ARBA" id="ARBA00012621"/>
    </source>
</evidence>
<dbReference type="SUPFAM" id="SSF53756">
    <property type="entry name" value="UDP-Glycosyltransferase/glycogen phosphorylase"/>
    <property type="match status" value="1"/>
</dbReference>
<evidence type="ECO:0000256" key="5">
    <source>
        <dbReference type="ARBA" id="ARBA00022679"/>
    </source>
</evidence>
<dbReference type="GO" id="GO:0043842">
    <property type="term" value="F:Kdo transferase activity"/>
    <property type="evidence" value="ECO:0007669"/>
    <property type="project" value="UniProtKB-EC"/>
</dbReference>
<dbReference type="InterPro" id="IPR007507">
    <property type="entry name" value="Glycos_transf_N"/>
</dbReference>
<keyword evidence="5 8" id="KW-0808">Transferase</keyword>
<feature type="domain" description="3-deoxy-D-manno-octulosonic-acid transferase N-terminal" evidence="9">
    <location>
        <begin position="44"/>
        <end position="219"/>
    </location>
</feature>
<comment type="caution">
    <text evidence="10">The sequence shown here is derived from an EMBL/GenBank/DDBJ whole genome shotgun (WGS) entry which is preliminary data.</text>
</comment>
<dbReference type="PANTHER" id="PTHR42755">
    <property type="entry name" value="3-DEOXY-MANNO-OCTULOSONATE CYTIDYLYLTRANSFERASE"/>
    <property type="match status" value="1"/>
</dbReference>
<dbReference type="EC" id="2.4.99.12" evidence="3 8"/>
<dbReference type="EMBL" id="JASNJE010000004">
    <property type="protein sequence ID" value="MDK3072359.1"/>
    <property type="molecule type" value="Genomic_DNA"/>
</dbReference>
<comment type="function">
    <text evidence="1 8">Involved in lipopolysaccharide (LPS) biosynthesis. Catalyzes the transfer of 3-deoxy-D-manno-octulosonate (Kdo) residue(s) from CMP-Kdo to lipid IV(A), the tetraacyldisaccharide-1,4'-bisphosphate precursor of lipid A.</text>
</comment>
<dbReference type="InterPro" id="IPR038107">
    <property type="entry name" value="Glycos_transf_N_sf"/>
</dbReference>
<dbReference type="RefSeq" id="WP_284484305.1">
    <property type="nucleotide sequence ID" value="NZ_JASNJE010000004.1"/>
</dbReference>